<dbReference type="Ensembl" id="ENSECAT00000112067.1">
    <property type="protein sequence ID" value="ENSECAP00000087510.1"/>
    <property type="gene ID" value="ENSECAG00000045656.1"/>
</dbReference>
<sequence>MFIAALLIIAKKWKQPKCPSADELINKMQDIRTKEYYSAFKKQEILPHATTWMKLENIMLSEINQSQKDKQSYARSIN</sequence>
<dbReference type="Proteomes" id="UP000002281">
    <property type="component" value="Chromosome 28"/>
</dbReference>
<proteinExistence type="predicted"/>
<reference evidence="1" key="2">
    <citation type="submission" date="2025-08" db="UniProtKB">
        <authorList>
            <consortium name="Ensembl"/>
        </authorList>
    </citation>
    <scope>IDENTIFICATION</scope>
    <source>
        <strain evidence="1">Thoroughbred</strain>
    </source>
</reference>
<protein>
    <recommendedName>
        <fullName evidence="3">DUF1725 domain-containing protein</fullName>
    </recommendedName>
</protein>
<dbReference type="AlphaFoldDB" id="A0A9L0TKE0"/>
<name>A0A9L0TKE0_HORSE</name>
<evidence type="ECO:0008006" key="3">
    <source>
        <dbReference type="Google" id="ProtNLM"/>
    </source>
</evidence>
<accession>A0A9L0TKE0</accession>
<evidence type="ECO:0000313" key="1">
    <source>
        <dbReference type="Ensembl" id="ENSECAP00000087510.1"/>
    </source>
</evidence>
<reference evidence="1 2" key="1">
    <citation type="journal article" date="2009" name="Science">
        <title>Genome sequence, comparative analysis, and population genetics of the domestic horse.</title>
        <authorList>
            <consortium name="Broad Institute Genome Sequencing Platform"/>
            <consortium name="Broad Institute Whole Genome Assembly Team"/>
            <person name="Wade C.M."/>
            <person name="Giulotto E."/>
            <person name="Sigurdsson S."/>
            <person name="Zoli M."/>
            <person name="Gnerre S."/>
            <person name="Imsland F."/>
            <person name="Lear T.L."/>
            <person name="Adelson D.L."/>
            <person name="Bailey E."/>
            <person name="Bellone R.R."/>
            <person name="Bloecker H."/>
            <person name="Distl O."/>
            <person name="Edgar R.C."/>
            <person name="Garber M."/>
            <person name="Leeb T."/>
            <person name="Mauceli E."/>
            <person name="MacLeod J.N."/>
            <person name="Penedo M.C.T."/>
            <person name="Raison J.M."/>
            <person name="Sharpe T."/>
            <person name="Vogel J."/>
            <person name="Andersson L."/>
            <person name="Antczak D.F."/>
            <person name="Biagi T."/>
            <person name="Binns M.M."/>
            <person name="Chowdhary B.P."/>
            <person name="Coleman S.J."/>
            <person name="Della Valle G."/>
            <person name="Fryc S."/>
            <person name="Guerin G."/>
            <person name="Hasegawa T."/>
            <person name="Hill E.W."/>
            <person name="Jurka J."/>
            <person name="Kiialainen A."/>
            <person name="Lindgren G."/>
            <person name="Liu J."/>
            <person name="Magnani E."/>
            <person name="Mickelson J.R."/>
            <person name="Murray J."/>
            <person name="Nergadze S.G."/>
            <person name="Onofrio R."/>
            <person name="Pedroni S."/>
            <person name="Piras M.F."/>
            <person name="Raudsepp T."/>
            <person name="Rocchi M."/>
            <person name="Roeed K.H."/>
            <person name="Ryder O.A."/>
            <person name="Searle S."/>
            <person name="Skow L."/>
            <person name="Swinburne J.E."/>
            <person name="Syvaenen A.C."/>
            <person name="Tozaki T."/>
            <person name="Valberg S.J."/>
            <person name="Vaudin M."/>
            <person name="White J.R."/>
            <person name="Zody M.C."/>
            <person name="Lander E.S."/>
            <person name="Lindblad-Toh K."/>
        </authorList>
    </citation>
    <scope>NUCLEOTIDE SEQUENCE [LARGE SCALE GENOMIC DNA]</scope>
    <source>
        <strain evidence="1 2">Thoroughbred</strain>
    </source>
</reference>
<reference evidence="1" key="3">
    <citation type="submission" date="2025-09" db="UniProtKB">
        <authorList>
            <consortium name="Ensembl"/>
        </authorList>
    </citation>
    <scope>IDENTIFICATION</scope>
    <source>
        <strain evidence="1">Thoroughbred</strain>
    </source>
</reference>
<organism evidence="1 2">
    <name type="scientific">Equus caballus</name>
    <name type="common">Horse</name>
    <dbReference type="NCBI Taxonomy" id="9796"/>
    <lineage>
        <taxon>Eukaryota</taxon>
        <taxon>Metazoa</taxon>
        <taxon>Chordata</taxon>
        <taxon>Craniata</taxon>
        <taxon>Vertebrata</taxon>
        <taxon>Euteleostomi</taxon>
        <taxon>Mammalia</taxon>
        <taxon>Eutheria</taxon>
        <taxon>Laurasiatheria</taxon>
        <taxon>Perissodactyla</taxon>
        <taxon>Equidae</taxon>
        <taxon>Equus</taxon>
    </lineage>
</organism>
<dbReference type="GeneTree" id="ENSGT01150000286925"/>
<evidence type="ECO:0000313" key="2">
    <source>
        <dbReference type="Proteomes" id="UP000002281"/>
    </source>
</evidence>
<keyword evidence="2" id="KW-1185">Reference proteome</keyword>